<dbReference type="AlphaFoldDB" id="A0A936ZQK2"/>
<dbReference type="PANTHER" id="PTHR43792">
    <property type="entry name" value="GNAT FAMILY, PUTATIVE (AFU_ORTHOLOGUE AFUA_3G00765)-RELATED-RELATED"/>
    <property type="match status" value="1"/>
</dbReference>
<evidence type="ECO:0000313" key="5">
    <source>
        <dbReference type="EMBL" id="MBL0682462.1"/>
    </source>
</evidence>
<keyword evidence="1" id="KW-0808">Transferase</keyword>
<proteinExistence type="inferred from homology"/>
<dbReference type="PROSITE" id="PS51186">
    <property type="entry name" value="GNAT"/>
    <property type="match status" value="1"/>
</dbReference>
<keyword evidence="2" id="KW-0012">Acyltransferase</keyword>
<dbReference type="GO" id="GO:0016747">
    <property type="term" value="F:acyltransferase activity, transferring groups other than amino-acyl groups"/>
    <property type="evidence" value="ECO:0007669"/>
    <property type="project" value="InterPro"/>
</dbReference>
<dbReference type="EMBL" id="JAERQJ010000001">
    <property type="protein sequence ID" value="MBL0682462.1"/>
    <property type="molecule type" value="Genomic_DNA"/>
</dbReference>
<keyword evidence="6" id="KW-1185">Reference proteome</keyword>
<sequence length="174" mass="20217">MGDSNILLRQLKLSDVSQLTILANNKKVWDNVRDYFPYPYTEKDAEVFINLTKEQNPRQSFGIEFNGELCGVISLIPQKDVYKKSAEIGYWIGEPYWGKGIMTKAVGLITRYGFDELNVIRIFAGIFEYNVASMKILENNGYKKEAISEKAVFKNGKIWDEHRYYILNKDYSMK</sequence>
<dbReference type="SUPFAM" id="SSF55729">
    <property type="entry name" value="Acyl-CoA N-acyltransferases (Nat)"/>
    <property type="match status" value="1"/>
</dbReference>
<evidence type="ECO:0000256" key="1">
    <source>
        <dbReference type="ARBA" id="ARBA00022679"/>
    </source>
</evidence>
<evidence type="ECO:0000256" key="2">
    <source>
        <dbReference type="ARBA" id="ARBA00023315"/>
    </source>
</evidence>
<accession>A0A936ZQK2</accession>
<feature type="domain" description="N-acetyltransferase" evidence="4">
    <location>
        <begin position="19"/>
        <end position="170"/>
    </location>
</feature>
<dbReference type="RefSeq" id="WP_201916467.1">
    <property type="nucleotide sequence ID" value="NZ_BAABAX010000001.1"/>
</dbReference>
<dbReference type="Pfam" id="PF13302">
    <property type="entry name" value="Acetyltransf_3"/>
    <property type="match status" value="1"/>
</dbReference>
<evidence type="ECO:0000256" key="3">
    <source>
        <dbReference type="ARBA" id="ARBA00038502"/>
    </source>
</evidence>
<dbReference type="InterPro" id="IPR051531">
    <property type="entry name" value="N-acetyltransferase"/>
</dbReference>
<evidence type="ECO:0000313" key="6">
    <source>
        <dbReference type="Proteomes" id="UP000651057"/>
    </source>
</evidence>
<dbReference type="Proteomes" id="UP000651057">
    <property type="component" value="Unassembled WGS sequence"/>
</dbReference>
<dbReference type="InterPro" id="IPR016181">
    <property type="entry name" value="Acyl_CoA_acyltransferase"/>
</dbReference>
<comment type="similarity">
    <text evidence="3">Belongs to the acetyltransferase family. RimJ subfamily.</text>
</comment>
<dbReference type="PANTHER" id="PTHR43792:SF8">
    <property type="entry name" value="[RIBOSOMAL PROTEIN US5]-ALANINE N-ACETYLTRANSFERASE"/>
    <property type="match status" value="1"/>
</dbReference>
<protein>
    <submittedName>
        <fullName evidence="5">GNAT family N-acetyltransferase</fullName>
    </submittedName>
</protein>
<gene>
    <name evidence="5" type="ORF">JJQ60_02955</name>
</gene>
<comment type="caution">
    <text evidence="5">The sequence shown here is derived from an EMBL/GenBank/DDBJ whole genome shotgun (WGS) entry which is preliminary data.</text>
</comment>
<evidence type="ECO:0000259" key="4">
    <source>
        <dbReference type="PROSITE" id="PS51186"/>
    </source>
</evidence>
<organism evidence="5 6">
    <name type="scientific">Aquimarina mytili</name>
    <dbReference type="NCBI Taxonomy" id="874423"/>
    <lineage>
        <taxon>Bacteria</taxon>
        <taxon>Pseudomonadati</taxon>
        <taxon>Bacteroidota</taxon>
        <taxon>Flavobacteriia</taxon>
        <taxon>Flavobacteriales</taxon>
        <taxon>Flavobacteriaceae</taxon>
        <taxon>Aquimarina</taxon>
    </lineage>
</organism>
<dbReference type="Gene3D" id="3.40.630.30">
    <property type="match status" value="1"/>
</dbReference>
<reference evidence="5" key="1">
    <citation type="submission" date="2021-01" db="EMBL/GenBank/DDBJ databases">
        <authorList>
            <person name="Zhong Y.L."/>
        </authorList>
    </citation>
    <scope>NUCLEOTIDE SEQUENCE</scope>
    <source>
        <strain evidence="5">KCTC 23302</strain>
    </source>
</reference>
<name>A0A936ZQK2_9FLAO</name>
<dbReference type="InterPro" id="IPR000182">
    <property type="entry name" value="GNAT_dom"/>
</dbReference>